<dbReference type="RefSeq" id="WP_302712068.1">
    <property type="nucleotide sequence ID" value="NZ_JAULRT010000047.1"/>
</dbReference>
<name>A0ABT8TCT2_9GAMM</name>
<accession>A0ABT8TCT2</accession>
<evidence type="ECO:0000313" key="4">
    <source>
        <dbReference type="Proteomes" id="UP001168380"/>
    </source>
</evidence>
<proteinExistence type="predicted"/>
<dbReference type="Gene3D" id="3.90.550.10">
    <property type="entry name" value="Spore Coat Polysaccharide Biosynthesis Protein SpsA, Chain A"/>
    <property type="match status" value="1"/>
</dbReference>
<dbReference type="InterPro" id="IPR029044">
    <property type="entry name" value="Nucleotide-diphossugar_trans"/>
</dbReference>
<evidence type="ECO:0000256" key="2">
    <source>
        <dbReference type="ARBA" id="ARBA00022695"/>
    </source>
</evidence>
<dbReference type="Proteomes" id="UP001168380">
    <property type="component" value="Unassembled WGS sequence"/>
</dbReference>
<dbReference type="SUPFAM" id="SSF53448">
    <property type="entry name" value="Nucleotide-diphospho-sugar transferases"/>
    <property type="match status" value="1"/>
</dbReference>
<dbReference type="InterPro" id="IPR034683">
    <property type="entry name" value="IspD/TarI"/>
</dbReference>
<keyword evidence="2 3" id="KW-0548">Nucleotidyltransferase</keyword>
<dbReference type="Pfam" id="PF01128">
    <property type="entry name" value="IspD"/>
    <property type="match status" value="1"/>
</dbReference>
<sequence>MVIKSAALIPAAGMGSRVGEGPKALLKLGGQSLVEIVVDKCLSLVDEVVVAAPAGYEEIFQRLLSPNVSVVTGGHDRYQTVLRLLEACTADYVLLQNAASPFASLDLLKRVLSAACKTGSAAAFGPSSVPVASLSEGYVSGYLASREVGVFQTPQAFSRDLVLSALHSHQRAPFQSTLEYVLAEGHSVQAIEGEEYNIKITTALDWRIAREIIAPALGLLATRHYREPVIES</sequence>
<protein>
    <submittedName>
        <fullName evidence="3">2-C-methyl-D-erythritol 4-phosphate cytidylyltransferase</fullName>
    </submittedName>
</protein>
<dbReference type="EMBL" id="JAULRT010000047">
    <property type="protein sequence ID" value="MDO3381916.1"/>
    <property type="molecule type" value="Genomic_DNA"/>
</dbReference>
<keyword evidence="4" id="KW-1185">Reference proteome</keyword>
<evidence type="ECO:0000313" key="3">
    <source>
        <dbReference type="EMBL" id="MDO3381916.1"/>
    </source>
</evidence>
<gene>
    <name evidence="3" type="ORF">QWI16_06980</name>
</gene>
<organism evidence="3 4">
    <name type="scientific">Gilvimarinus algae</name>
    <dbReference type="NCBI Taxonomy" id="3058037"/>
    <lineage>
        <taxon>Bacteria</taxon>
        <taxon>Pseudomonadati</taxon>
        <taxon>Pseudomonadota</taxon>
        <taxon>Gammaproteobacteria</taxon>
        <taxon>Cellvibrionales</taxon>
        <taxon>Cellvibrionaceae</taxon>
        <taxon>Gilvimarinus</taxon>
    </lineage>
</organism>
<dbReference type="GO" id="GO:0016779">
    <property type="term" value="F:nucleotidyltransferase activity"/>
    <property type="evidence" value="ECO:0007669"/>
    <property type="project" value="UniProtKB-KW"/>
</dbReference>
<keyword evidence="1" id="KW-0808">Transferase</keyword>
<dbReference type="PANTHER" id="PTHR32125">
    <property type="entry name" value="2-C-METHYL-D-ERYTHRITOL 4-PHOSPHATE CYTIDYLYLTRANSFERASE, CHLOROPLASTIC"/>
    <property type="match status" value="1"/>
</dbReference>
<evidence type="ECO:0000256" key="1">
    <source>
        <dbReference type="ARBA" id="ARBA00022679"/>
    </source>
</evidence>
<dbReference type="InterPro" id="IPR050088">
    <property type="entry name" value="IspD/TarI_cytidylyltransf_bact"/>
</dbReference>
<comment type="caution">
    <text evidence="3">The sequence shown here is derived from an EMBL/GenBank/DDBJ whole genome shotgun (WGS) entry which is preliminary data.</text>
</comment>
<dbReference type="PANTHER" id="PTHR32125:SF4">
    <property type="entry name" value="2-C-METHYL-D-ERYTHRITOL 4-PHOSPHATE CYTIDYLYLTRANSFERASE, CHLOROPLASTIC"/>
    <property type="match status" value="1"/>
</dbReference>
<reference evidence="3" key="1">
    <citation type="submission" date="2023-07" db="EMBL/GenBank/DDBJ databases">
        <title>Gilvimarinus algae sp. nov., isolated from the surface of Kelp.</title>
        <authorList>
            <person name="Sun Y.Y."/>
            <person name="Gong Y."/>
            <person name="Du Z.J."/>
        </authorList>
    </citation>
    <scope>NUCLEOTIDE SEQUENCE</scope>
    <source>
        <strain evidence="3">SDUM040014</strain>
    </source>
</reference>